<keyword evidence="2" id="KW-0472">Membrane</keyword>
<dbReference type="EMBL" id="HACM01009624">
    <property type="protein sequence ID" value="CRZ10066.1"/>
    <property type="molecule type" value="Transcribed_RNA"/>
</dbReference>
<proteinExistence type="predicted"/>
<keyword evidence="2" id="KW-0812">Transmembrane</keyword>
<accession>A0A0H5R8B4</accession>
<sequence>MANPADDDKGDSPKLSPLQSGIRSMRRCWCDAVQNAQENSELLCRSFQRSVYAPADEMFQEAKTTWRQVRRRQPELIVAGATALAMISSIPYGRLAFVRNSLLAAGVAFAVSSPEVLVDILKDRRPKRNVEDGSKKSDTSSGIPKT</sequence>
<evidence type="ECO:0000256" key="1">
    <source>
        <dbReference type="SAM" id="MobiDB-lite"/>
    </source>
</evidence>
<dbReference type="AlphaFoldDB" id="A0A0H5R8B4"/>
<organism evidence="3">
    <name type="scientific">Spongospora subterranea</name>
    <dbReference type="NCBI Taxonomy" id="70186"/>
    <lineage>
        <taxon>Eukaryota</taxon>
        <taxon>Sar</taxon>
        <taxon>Rhizaria</taxon>
        <taxon>Endomyxa</taxon>
        <taxon>Phytomyxea</taxon>
        <taxon>Plasmodiophorida</taxon>
        <taxon>Plasmodiophoridae</taxon>
        <taxon>Spongospora</taxon>
    </lineage>
</organism>
<evidence type="ECO:0000256" key="2">
    <source>
        <dbReference type="SAM" id="Phobius"/>
    </source>
</evidence>
<reference evidence="3" key="1">
    <citation type="submission" date="2015-04" db="EMBL/GenBank/DDBJ databases">
        <title>The genome sequence of the plant pathogenic Rhizarian Plasmodiophora brassicae reveals insights in its biotrophic life cycle and the origin of chitin synthesis.</title>
        <authorList>
            <person name="Schwelm A."/>
            <person name="Fogelqvist J."/>
            <person name="Knaust A."/>
            <person name="Julke S."/>
            <person name="Lilja T."/>
            <person name="Dhandapani V."/>
            <person name="Bonilla-Rosso G."/>
            <person name="Karlsson M."/>
            <person name="Shevchenko A."/>
            <person name="Choi S.R."/>
            <person name="Kim H.G."/>
            <person name="Park J.Y."/>
            <person name="Lim Y.P."/>
            <person name="Ludwig-Muller J."/>
            <person name="Dixelius C."/>
        </authorList>
    </citation>
    <scope>NUCLEOTIDE SEQUENCE</scope>
    <source>
        <tissue evidence="3">Potato root galls</tissue>
    </source>
</reference>
<keyword evidence="2" id="KW-1133">Transmembrane helix</keyword>
<feature type="transmembrane region" description="Helical" evidence="2">
    <location>
        <begin position="76"/>
        <end position="95"/>
    </location>
</feature>
<feature type="region of interest" description="Disordered" evidence="1">
    <location>
        <begin position="126"/>
        <end position="146"/>
    </location>
</feature>
<evidence type="ECO:0000313" key="3">
    <source>
        <dbReference type="EMBL" id="CRZ10066.1"/>
    </source>
</evidence>
<feature type="compositionally biased region" description="Basic and acidic residues" evidence="1">
    <location>
        <begin position="126"/>
        <end position="138"/>
    </location>
</feature>
<evidence type="ECO:0008006" key="4">
    <source>
        <dbReference type="Google" id="ProtNLM"/>
    </source>
</evidence>
<protein>
    <recommendedName>
        <fullName evidence="4">MICOS complex subunit</fullName>
    </recommendedName>
</protein>
<name>A0A0H5R8B4_9EUKA</name>